<protein>
    <recommendedName>
        <fullName evidence="11">EndoU domain-containing protein</fullName>
    </recommendedName>
</protein>
<accession>A0ABR2W3W6</accession>
<evidence type="ECO:0000313" key="12">
    <source>
        <dbReference type="EMBL" id="KAK9719073.1"/>
    </source>
</evidence>
<dbReference type="PANTHER" id="PTHR12439">
    <property type="entry name" value="PLACENTAL PROTEIN 11-RELATED"/>
    <property type="match status" value="1"/>
</dbReference>
<evidence type="ECO:0000256" key="1">
    <source>
        <dbReference type="ARBA" id="ARBA00001936"/>
    </source>
</evidence>
<sequence length="288" mass="33411">MPTFNVTEPTQNELQNLGEACQKLWELDVNRFQPGVDYELNLQDSKRGFETGDAAAFRLFTRVNKEKFFAIPTYAAFYNLLDNYVAEVGKNEVLTVTENQENRRFIDALCETPVIRYMQQYLIKKNLINSDVMSLKRLLEKLWFGFYGRGSGGDSSAFEHVFLGEVKHDKVIGFHNWVTLFLEERKNFLDYQGFVRPRNSNHPLARPTGNEHMGCIQFKWKDVLKPMSTTLFGVSPEFEIAVYTLCFLCGKEKTRSFFGDIEVNVVCYEYNNHNERAIGSSYVELVNY</sequence>
<keyword evidence="13" id="KW-1185">Reference proteome</keyword>
<keyword evidence="10" id="KW-0456">Lyase</keyword>
<keyword evidence="9" id="KW-0464">Manganese</keyword>
<keyword evidence="8" id="KW-0694">RNA-binding</keyword>
<comment type="caution">
    <text evidence="12">The sequence shown here is derived from an EMBL/GenBank/DDBJ whole genome shotgun (WGS) entry which is preliminary data.</text>
</comment>
<name>A0ABR2W3W6_9FUNG</name>
<keyword evidence="6" id="KW-0255">Endonuclease</keyword>
<evidence type="ECO:0000313" key="13">
    <source>
        <dbReference type="Proteomes" id="UP001479436"/>
    </source>
</evidence>
<dbReference type="Pfam" id="PF09412">
    <property type="entry name" value="XendoU"/>
    <property type="match status" value="1"/>
</dbReference>
<dbReference type="InterPro" id="IPR037227">
    <property type="entry name" value="EndoU-like"/>
</dbReference>
<organism evidence="12 13">
    <name type="scientific">Basidiobolus ranarum</name>
    <dbReference type="NCBI Taxonomy" id="34480"/>
    <lineage>
        <taxon>Eukaryota</taxon>
        <taxon>Fungi</taxon>
        <taxon>Fungi incertae sedis</taxon>
        <taxon>Zoopagomycota</taxon>
        <taxon>Entomophthoromycotina</taxon>
        <taxon>Basidiobolomycetes</taxon>
        <taxon>Basidiobolales</taxon>
        <taxon>Basidiobolaceae</taxon>
        <taxon>Basidiobolus</taxon>
    </lineage>
</organism>
<dbReference type="CDD" id="cd21159">
    <property type="entry name" value="XendoU"/>
    <property type="match status" value="1"/>
</dbReference>
<keyword evidence="7" id="KW-0378">Hydrolase</keyword>
<reference evidence="12 13" key="1">
    <citation type="submission" date="2023-04" db="EMBL/GenBank/DDBJ databases">
        <title>Genome of Basidiobolus ranarum AG-B5.</title>
        <authorList>
            <person name="Stajich J.E."/>
            <person name="Carter-House D."/>
            <person name="Gryganskyi A."/>
        </authorList>
    </citation>
    <scope>NUCLEOTIDE SEQUENCE [LARGE SCALE GENOMIC DNA]</scope>
    <source>
        <strain evidence="12 13">AG-B5</strain>
    </source>
</reference>
<evidence type="ECO:0000256" key="6">
    <source>
        <dbReference type="ARBA" id="ARBA00022759"/>
    </source>
</evidence>
<dbReference type="SUPFAM" id="SSF142877">
    <property type="entry name" value="EndoU-like"/>
    <property type="match status" value="1"/>
</dbReference>
<dbReference type="InterPro" id="IPR039787">
    <property type="entry name" value="ENDOU"/>
</dbReference>
<evidence type="ECO:0000259" key="11">
    <source>
        <dbReference type="PROSITE" id="PS51959"/>
    </source>
</evidence>
<evidence type="ECO:0000256" key="10">
    <source>
        <dbReference type="ARBA" id="ARBA00023239"/>
    </source>
</evidence>
<feature type="domain" description="EndoU" evidence="11">
    <location>
        <begin position="13"/>
        <end position="287"/>
    </location>
</feature>
<evidence type="ECO:0000256" key="7">
    <source>
        <dbReference type="ARBA" id="ARBA00022801"/>
    </source>
</evidence>
<evidence type="ECO:0000256" key="5">
    <source>
        <dbReference type="ARBA" id="ARBA00022723"/>
    </source>
</evidence>
<proteinExistence type="inferred from homology"/>
<dbReference type="InterPro" id="IPR018998">
    <property type="entry name" value="EndoU_C"/>
</dbReference>
<evidence type="ECO:0000256" key="2">
    <source>
        <dbReference type="ARBA" id="ARBA00010168"/>
    </source>
</evidence>
<evidence type="ECO:0000256" key="3">
    <source>
        <dbReference type="ARBA" id="ARBA00011245"/>
    </source>
</evidence>
<evidence type="ECO:0000256" key="9">
    <source>
        <dbReference type="ARBA" id="ARBA00023211"/>
    </source>
</evidence>
<dbReference type="PROSITE" id="PS51959">
    <property type="entry name" value="ENDOU"/>
    <property type="match status" value="1"/>
</dbReference>
<comment type="similarity">
    <text evidence="2">Belongs to the ENDOU family.</text>
</comment>
<dbReference type="EMBL" id="JASJQH010007064">
    <property type="protein sequence ID" value="KAK9719073.1"/>
    <property type="molecule type" value="Genomic_DNA"/>
</dbReference>
<comment type="cofactor">
    <cofactor evidence="1">
        <name>Mn(2+)</name>
        <dbReference type="ChEBI" id="CHEBI:29035"/>
    </cofactor>
</comment>
<keyword evidence="4" id="KW-0540">Nuclease</keyword>
<keyword evidence="5" id="KW-0479">Metal-binding</keyword>
<evidence type="ECO:0000256" key="8">
    <source>
        <dbReference type="ARBA" id="ARBA00022884"/>
    </source>
</evidence>
<evidence type="ECO:0000256" key="4">
    <source>
        <dbReference type="ARBA" id="ARBA00022722"/>
    </source>
</evidence>
<dbReference type="Proteomes" id="UP001479436">
    <property type="component" value="Unassembled WGS sequence"/>
</dbReference>
<comment type="subunit">
    <text evidence="3">Monomer.</text>
</comment>
<gene>
    <name evidence="12" type="ORF">K7432_005052</name>
</gene>
<dbReference type="PANTHER" id="PTHR12439:SF11">
    <property type="entry name" value="URIDYLATE-SPECIFIC ENDORIBONUCLEASE"/>
    <property type="match status" value="1"/>
</dbReference>